<dbReference type="Gene3D" id="1.10.3720.10">
    <property type="entry name" value="MetI-like"/>
    <property type="match status" value="1"/>
</dbReference>
<evidence type="ECO:0000259" key="9">
    <source>
        <dbReference type="PROSITE" id="PS50928"/>
    </source>
</evidence>
<organism evidence="10 11">
    <name type="scientific">Streptomyces dioscori</name>
    <dbReference type="NCBI Taxonomy" id="2109333"/>
    <lineage>
        <taxon>Bacteria</taxon>
        <taxon>Bacillati</taxon>
        <taxon>Actinomycetota</taxon>
        <taxon>Actinomycetes</taxon>
        <taxon>Kitasatosporales</taxon>
        <taxon>Streptomycetaceae</taxon>
        <taxon>Streptomyces</taxon>
        <taxon>Streptomyces aurantiacus group</taxon>
    </lineage>
</organism>
<feature type="region of interest" description="Disordered" evidence="8">
    <location>
        <begin position="1"/>
        <end position="20"/>
    </location>
</feature>
<dbReference type="Proteomes" id="UP000240429">
    <property type="component" value="Unassembled WGS sequence"/>
</dbReference>
<feature type="transmembrane region" description="Helical" evidence="7">
    <location>
        <begin position="161"/>
        <end position="179"/>
    </location>
</feature>
<dbReference type="EMBL" id="PYBJ01000001">
    <property type="protein sequence ID" value="PSM44872.1"/>
    <property type="molecule type" value="Genomic_DNA"/>
</dbReference>
<accession>A0A2P8QF41</accession>
<evidence type="ECO:0000256" key="5">
    <source>
        <dbReference type="ARBA" id="ARBA00022989"/>
    </source>
</evidence>
<keyword evidence="3" id="KW-1003">Cell membrane</keyword>
<comment type="caution">
    <text evidence="10">The sequence shown here is derived from an EMBL/GenBank/DDBJ whole genome shotgun (WGS) entry which is preliminary data.</text>
</comment>
<evidence type="ECO:0000256" key="7">
    <source>
        <dbReference type="RuleBase" id="RU363032"/>
    </source>
</evidence>
<keyword evidence="4 7" id="KW-0812">Transmembrane</keyword>
<proteinExistence type="inferred from homology"/>
<keyword evidence="11" id="KW-1185">Reference proteome</keyword>
<evidence type="ECO:0000256" key="3">
    <source>
        <dbReference type="ARBA" id="ARBA00022475"/>
    </source>
</evidence>
<evidence type="ECO:0000256" key="6">
    <source>
        <dbReference type="ARBA" id="ARBA00023136"/>
    </source>
</evidence>
<dbReference type="InterPro" id="IPR050366">
    <property type="entry name" value="BP-dependent_transpt_permease"/>
</dbReference>
<feature type="transmembrane region" description="Helical" evidence="7">
    <location>
        <begin position="136"/>
        <end position="155"/>
    </location>
</feature>
<keyword evidence="2 7" id="KW-0813">Transport</keyword>
<feature type="transmembrane region" description="Helical" evidence="7">
    <location>
        <begin position="219"/>
        <end position="245"/>
    </location>
</feature>
<dbReference type="AlphaFoldDB" id="A0A2P8QF41"/>
<reference evidence="10 11" key="1">
    <citation type="submission" date="2018-03" db="EMBL/GenBank/DDBJ databases">
        <title>Streptomyces dioscori sp. nov., a novel endophytic actinobacterium isolated from bulbil of Dioscorea bulbifera L.</title>
        <authorList>
            <person name="Zhikuan W."/>
        </authorList>
    </citation>
    <scope>NUCLEOTIDE SEQUENCE [LARGE SCALE GENOMIC DNA]</scope>
    <source>
        <strain evidence="10 11">A217</strain>
    </source>
</reference>
<dbReference type="SUPFAM" id="SSF161098">
    <property type="entry name" value="MetI-like"/>
    <property type="match status" value="1"/>
</dbReference>
<dbReference type="GO" id="GO:0055085">
    <property type="term" value="P:transmembrane transport"/>
    <property type="evidence" value="ECO:0007669"/>
    <property type="project" value="InterPro"/>
</dbReference>
<comment type="subcellular location">
    <subcellularLocation>
        <location evidence="1 7">Cell membrane</location>
        <topology evidence="1 7">Multi-pass membrane protein</topology>
    </subcellularLocation>
</comment>
<name>A0A2P8QF41_9ACTN</name>
<keyword evidence="5 7" id="KW-1133">Transmembrane helix</keyword>
<dbReference type="PANTHER" id="PTHR43386:SF1">
    <property type="entry name" value="D,D-DIPEPTIDE TRANSPORT SYSTEM PERMEASE PROTEIN DDPC-RELATED"/>
    <property type="match status" value="1"/>
</dbReference>
<dbReference type="RefSeq" id="WP_107014628.1">
    <property type="nucleotide sequence ID" value="NZ_KZ679038.1"/>
</dbReference>
<evidence type="ECO:0000256" key="4">
    <source>
        <dbReference type="ARBA" id="ARBA00022692"/>
    </source>
</evidence>
<dbReference type="CDD" id="cd06261">
    <property type="entry name" value="TM_PBP2"/>
    <property type="match status" value="1"/>
</dbReference>
<comment type="similarity">
    <text evidence="7">Belongs to the binding-protein-dependent transport system permease family.</text>
</comment>
<evidence type="ECO:0000256" key="8">
    <source>
        <dbReference type="SAM" id="MobiDB-lite"/>
    </source>
</evidence>
<dbReference type="Pfam" id="PF12911">
    <property type="entry name" value="OppC_N"/>
    <property type="match status" value="1"/>
</dbReference>
<feature type="transmembrane region" description="Helical" evidence="7">
    <location>
        <begin position="265"/>
        <end position="285"/>
    </location>
</feature>
<dbReference type="InterPro" id="IPR025966">
    <property type="entry name" value="OppC_N"/>
</dbReference>
<keyword evidence="6 7" id="KW-0472">Membrane</keyword>
<evidence type="ECO:0000256" key="1">
    <source>
        <dbReference type="ARBA" id="ARBA00004651"/>
    </source>
</evidence>
<dbReference type="InterPro" id="IPR035906">
    <property type="entry name" value="MetI-like_sf"/>
</dbReference>
<feature type="transmembrane region" description="Helical" evidence="7">
    <location>
        <begin position="28"/>
        <end position="48"/>
    </location>
</feature>
<dbReference type="Pfam" id="PF00528">
    <property type="entry name" value="BPD_transp_1"/>
    <property type="match status" value="1"/>
</dbReference>
<dbReference type="PANTHER" id="PTHR43386">
    <property type="entry name" value="OLIGOPEPTIDE TRANSPORT SYSTEM PERMEASE PROTEIN APPC"/>
    <property type="match status" value="1"/>
</dbReference>
<dbReference type="PROSITE" id="PS50928">
    <property type="entry name" value="ABC_TM1"/>
    <property type="match status" value="1"/>
</dbReference>
<evidence type="ECO:0000313" key="11">
    <source>
        <dbReference type="Proteomes" id="UP000240429"/>
    </source>
</evidence>
<dbReference type="OrthoDB" id="9812701at2"/>
<evidence type="ECO:0000256" key="2">
    <source>
        <dbReference type="ARBA" id="ARBA00022448"/>
    </source>
</evidence>
<feature type="transmembrane region" description="Helical" evidence="7">
    <location>
        <begin position="94"/>
        <end position="115"/>
    </location>
</feature>
<sequence>MIDTPVIEDAAPSTTPSRRLRRRGDGKLAVGAVIVGLFVLAALFAPLITSGHPAEQDLLNRLAPPSRAHVLGTDQLGRDEWTRLVYAIRIDLRVAVLGSLIPAVLGSLIGIAAGLGSKWLDAAIMRTSDIVVSLPLFIFFIALVGLLGPGTGFLFLGPGELPLIIGFTVISWVVYARLLRSEVRRVRSMDYIRAARLGGLPRRRVIAWHIVPNAIGQSIVYFFVDVGLAVVAISTLSFLGVGIPVGTPEWGSMIQSGRGVIQTNWWLIAAPGAAIALIGMGLALIGDGLDDRIKS</sequence>
<protein>
    <submittedName>
        <fullName evidence="10">ABC transporter permease</fullName>
    </submittedName>
</protein>
<feature type="domain" description="ABC transmembrane type-1" evidence="9">
    <location>
        <begin position="88"/>
        <end position="286"/>
    </location>
</feature>
<gene>
    <name evidence="10" type="ORF">C6Y14_01810</name>
</gene>
<dbReference type="InterPro" id="IPR000515">
    <property type="entry name" value="MetI-like"/>
</dbReference>
<evidence type="ECO:0000313" key="10">
    <source>
        <dbReference type="EMBL" id="PSM44872.1"/>
    </source>
</evidence>
<dbReference type="GO" id="GO:0005886">
    <property type="term" value="C:plasma membrane"/>
    <property type="evidence" value="ECO:0007669"/>
    <property type="project" value="UniProtKB-SubCell"/>
</dbReference>